<dbReference type="InterPro" id="IPR036047">
    <property type="entry name" value="F-box-like_dom_sf"/>
</dbReference>
<dbReference type="InterPro" id="IPR001810">
    <property type="entry name" value="F-box_dom"/>
</dbReference>
<evidence type="ECO:0000259" key="1">
    <source>
        <dbReference type="PROSITE" id="PS50181"/>
    </source>
</evidence>
<feature type="domain" description="F-box" evidence="1">
    <location>
        <begin position="22"/>
        <end position="58"/>
    </location>
</feature>
<evidence type="ECO:0000313" key="2">
    <source>
        <dbReference type="EMBL" id="KAJ3686753.1"/>
    </source>
</evidence>
<dbReference type="CDD" id="cd22160">
    <property type="entry name" value="F-box_AtFBL13-like"/>
    <property type="match status" value="1"/>
</dbReference>
<dbReference type="InterPro" id="IPR053197">
    <property type="entry name" value="F-box_SCFL_complex_component"/>
</dbReference>
<dbReference type="InterPro" id="IPR032675">
    <property type="entry name" value="LRR_dom_sf"/>
</dbReference>
<dbReference type="PANTHER" id="PTHR34223">
    <property type="entry name" value="OS11G0201299 PROTEIN"/>
    <property type="match status" value="1"/>
</dbReference>
<dbReference type="SUPFAM" id="SSF52058">
    <property type="entry name" value="L domain-like"/>
    <property type="match status" value="1"/>
</dbReference>
<dbReference type="EMBL" id="JAMRDG010000002">
    <property type="protein sequence ID" value="KAJ3686753.1"/>
    <property type="molecule type" value="Genomic_DNA"/>
</dbReference>
<dbReference type="InterPro" id="IPR053781">
    <property type="entry name" value="F-box_AtFBL13-like"/>
</dbReference>
<gene>
    <name evidence="2" type="ORF">LUZ61_015917</name>
</gene>
<evidence type="ECO:0000313" key="3">
    <source>
        <dbReference type="Proteomes" id="UP001210211"/>
    </source>
</evidence>
<name>A0AAD5Z4K1_9POAL</name>
<proteinExistence type="predicted"/>
<dbReference type="AlphaFoldDB" id="A0AAD5Z4K1"/>
<dbReference type="PROSITE" id="PS50181">
    <property type="entry name" value="FBOX"/>
    <property type="match status" value="1"/>
</dbReference>
<dbReference type="SUPFAM" id="SSF81383">
    <property type="entry name" value="F-box domain"/>
    <property type="match status" value="1"/>
</dbReference>
<keyword evidence="3" id="KW-1185">Reference proteome</keyword>
<accession>A0AAD5Z4K1</accession>
<dbReference type="Proteomes" id="UP001210211">
    <property type="component" value="Unassembled WGS sequence"/>
</dbReference>
<reference evidence="2 3" key="1">
    <citation type="journal article" date="2022" name="Cell">
        <title>Repeat-based holocentromeres influence genome architecture and karyotype evolution.</title>
        <authorList>
            <person name="Hofstatter P.G."/>
            <person name="Thangavel G."/>
            <person name="Lux T."/>
            <person name="Neumann P."/>
            <person name="Vondrak T."/>
            <person name="Novak P."/>
            <person name="Zhang M."/>
            <person name="Costa L."/>
            <person name="Castellani M."/>
            <person name="Scott A."/>
            <person name="Toegelov H."/>
            <person name="Fuchs J."/>
            <person name="Mata-Sucre Y."/>
            <person name="Dias Y."/>
            <person name="Vanzela A.L.L."/>
            <person name="Huettel B."/>
            <person name="Almeida C.C.S."/>
            <person name="Simkova H."/>
            <person name="Souza G."/>
            <person name="Pedrosa-Harand A."/>
            <person name="Macas J."/>
            <person name="Mayer K.F.X."/>
            <person name="Houben A."/>
            <person name="Marques A."/>
        </authorList>
    </citation>
    <scope>NUCLEOTIDE SEQUENCE [LARGE SCALE GENOMIC DNA]</scope>
    <source>
        <strain evidence="2">RhyTen1mFocal</strain>
    </source>
</reference>
<dbReference type="Gene3D" id="3.80.10.10">
    <property type="entry name" value="Ribonuclease Inhibitor"/>
    <property type="match status" value="1"/>
</dbReference>
<sequence>MTTRTQPIRRNAGEEAVPYVGPDRLSDLPDALRLKIFSSLDAREVAQTCILSKRWRNLWASVPCLHFDYAAFSSQPSEGSHKRFMKFVTSFLLSIDKATKLDIFHLSCCLDGDDFYDNIGIDMSYFACVWITVAVERKLKKLQLELLYYDCLRVPDSLFVSKDVCFGNLKLLSVSYGFFDYLDIPFTVPRLEYLFLDVVTIDRISSNKIHKLTEASITCHIFEECDVLGSLVNVEVLQFRSSSLMDVLEKALQKSLIFDKLRRLTLGECCMICAFDFLSSLLEHTPKLENLTLLHEILHGGKCWQVNGGHGQKSRENIGWFYCKCLKKVEISCTTSDGVPQLVQLVKLSTMRLNGVLVVVSNL</sequence>
<dbReference type="Pfam" id="PF00646">
    <property type="entry name" value="F-box"/>
    <property type="match status" value="1"/>
</dbReference>
<dbReference type="Gene3D" id="1.20.1280.50">
    <property type="match status" value="1"/>
</dbReference>
<dbReference type="PANTHER" id="PTHR34223:SF51">
    <property type="entry name" value="OS06G0556300 PROTEIN"/>
    <property type="match status" value="1"/>
</dbReference>
<comment type="caution">
    <text evidence="2">The sequence shown here is derived from an EMBL/GenBank/DDBJ whole genome shotgun (WGS) entry which is preliminary data.</text>
</comment>
<protein>
    <recommendedName>
        <fullName evidence="1">F-box domain-containing protein</fullName>
    </recommendedName>
</protein>
<organism evidence="2 3">
    <name type="scientific">Rhynchospora tenuis</name>
    <dbReference type="NCBI Taxonomy" id="198213"/>
    <lineage>
        <taxon>Eukaryota</taxon>
        <taxon>Viridiplantae</taxon>
        <taxon>Streptophyta</taxon>
        <taxon>Embryophyta</taxon>
        <taxon>Tracheophyta</taxon>
        <taxon>Spermatophyta</taxon>
        <taxon>Magnoliopsida</taxon>
        <taxon>Liliopsida</taxon>
        <taxon>Poales</taxon>
        <taxon>Cyperaceae</taxon>
        <taxon>Cyperoideae</taxon>
        <taxon>Rhynchosporeae</taxon>
        <taxon>Rhynchospora</taxon>
    </lineage>
</organism>